<comment type="caution">
    <text evidence="22">The sequence shown here is derived from an EMBL/GenBank/DDBJ whole genome shotgun (WGS) entry which is preliminary data.</text>
</comment>
<dbReference type="EMBL" id="ML978122">
    <property type="protein sequence ID" value="KAF2102775.1"/>
    <property type="molecule type" value="Genomic_DNA"/>
</dbReference>
<feature type="binding site" evidence="16">
    <location>
        <position position="868"/>
    </location>
    <ligand>
        <name>ATP</name>
        <dbReference type="ChEBI" id="CHEBI:30616"/>
    </ligand>
</feature>
<dbReference type="SUPFAM" id="SSF81660">
    <property type="entry name" value="Metal cation-transporting ATPase, ATP-binding domain N"/>
    <property type="match status" value="1"/>
</dbReference>
<feature type="compositionally biased region" description="Basic and acidic residues" evidence="19">
    <location>
        <begin position="199"/>
        <end position="211"/>
    </location>
</feature>
<feature type="transmembrane region" description="Helical" evidence="18">
    <location>
        <begin position="1135"/>
        <end position="1155"/>
    </location>
</feature>
<evidence type="ECO:0000256" key="10">
    <source>
        <dbReference type="ARBA" id="ARBA00022967"/>
    </source>
</evidence>
<dbReference type="SFLD" id="SFLDS00003">
    <property type="entry name" value="Haloacid_Dehalogenase"/>
    <property type="match status" value="1"/>
</dbReference>
<comment type="catalytic activity">
    <reaction evidence="13 18">
        <text>ATP + H2O + phospholipidSide 1 = ADP + phosphate + phospholipidSide 2.</text>
        <dbReference type="EC" id="7.6.2.1"/>
    </reaction>
</comment>
<dbReference type="InterPro" id="IPR023214">
    <property type="entry name" value="HAD_sf"/>
</dbReference>
<dbReference type="FunFam" id="3.40.50.1000:FF:000001">
    <property type="entry name" value="Phospholipid-transporting ATPase IC"/>
    <property type="match status" value="1"/>
</dbReference>
<evidence type="ECO:0000256" key="18">
    <source>
        <dbReference type="RuleBase" id="RU362033"/>
    </source>
</evidence>
<evidence type="ECO:0000256" key="8">
    <source>
        <dbReference type="ARBA" id="ARBA00022840"/>
    </source>
</evidence>
<dbReference type="InterPro" id="IPR032631">
    <property type="entry name" value="P-type_ATPase_N"/>
</dbReference>
<dbReference type="InterPro" id="IPR044492">
    <property type="entry name" value="P_typ_ATPase_HD_dom"/>
</dbReference>
<feature type="region of interest" description="Disordered" evidence="19">
    <location>
        <begin position="195"/>
        <end position="233"/>
    </location>
</feature>
<feature type="binding site" evidence="17">
    <location>
        <position position="564"/>
    </location>
    <ligand>
        <name>Mg(2+)</name>
        <dbReference type="ChEBI" id="CHEBI:18420"/>
    </ligand>
</feature>
<feature type="binding site" evidence="16">
    <location>
        <position position="869"/>
    </location>
    <ligand>
        <name>ATP</name>
        <dbReference type="ChEBI" id="CHEBI:30616"/>
    </ligand>
</feature>
<gene>
    <name evidence="22" type="ORF">NA57DRAFT_63590</name>
</gene>
<accession>A0A9P4MA25</accession>
<evidence type="ECO:0000256" key="15">
    <source>
        <dbReference type="PIRSR" id="PIRSR606539-1"/>
    </source>
</evidence>
<comment type="catalytic activity">
    <reaction evidence="14">
        <text>a 1,2-diacyl-sn-glycero-3-phosphoethanolamine(out) + ATP + H2O = a 1,2-diacyl-sn-glycero-3-phosphoethanolamine(in) + ADP + phosphate + H(+)</text>
        <dbReference type="Rhea" id="RHEA:66132"/>
        <dbReference type="ChEBI" id="CHEBI:15377"/>
        <dbReference type="ChEBI" id="CHEBI:15378"/>
        <dbReference type="ChEBI" id="CHEBI:30616"/>
        <dbReference type="ChEBI" id="CHEBI:43474"/>
        <dbReference type="ChEBI" id="CHEBI:64612"/>
        <dbReference type="ChEBI" id="CHEBI:456216"/>
    </reaction>
    <physiologicalReaction direction="left-to-right" evidence="14">
        <dbReference type="Rhea" id="RHEA:66133"/>
    </physiologicalReaction>
</comment>
<feature type="binding site" evidence="17">
    <location>
        <position position="995"/>
    </location>
    <ligand>
        <name>Mg(2+)</name>
        <dbReference type="ChEBI" id="CHEBI:18420"/>
    </ligand>
</feature>
<evidence type="ECO:0000256" key="5">
    <source>
        <dbReference type="ARBA" id="ARBA00022692"/>
    </source>
</evidence>
<comment type="subcellular location">
    <subcellularLocation>
        <location evidence="1">Endomembrane system</location>
        <topology evidence="1">Multi-pass membrane protein</topology>
    </subcellularLocation>
    <subcellularLocation>
        <location evidence="18">Membrane</location>
        <topology evidence="18">Multi-pass membrane protein</topology>
    </subcellularLocation>
</comment>
<keyword evidence="11 18" id="KW-1133">Transmembrane helix</keyword>
<name>A0A9P4MA25_9PEZI</name>
<dbReference type="CDD" id="cd02073">
    <property type="entry name" value="P-type_ATPase_APLT_Dnf-like"/>
    <property type="match status" value="1"/>
</dbReference>
<dbReference type="PROSITE" id="PS00154">
    <property type="entry name" value="ATPASE_E1_E2"/>
    <property type="match status" value="1"/>
</dbReference>
<feature type="transmembrane region" description="Helical" evidence="18">
    <location>
        <begin position="495"/>
        <end position="516"/>
    </location>
</feature>
<keyword evidence="7 16" id="KW-0547">Nucleotide-binding</keyword>
<dbReference type="EC" id="7.6.2.1" evidence="18"/>
<feature type="transmembrane region" description="Helical" evidence="18">
    <location>
        <begin position="1175"/>
        <end position="1193"/>
    </location>
</feature>
<dbReference type="GO" id="GO:0012505">
    <property type="term" value="C:endomembrane system"/>
    <property type="evidence" value="ECO:0007669"/>
    <property type="project" value="UniProtKB-SubCell"/>
</dbReference>
<feature type="binding site" evidence="16">
    <location>
        <position position="750"/>
    </location>
    <ligand>
        <name>ATP</name>
        <dbReference type="ChEBI" id="CHEBI:30616"/>
    </ligand>
</feature>
<keyword evidence="12 18" id="KW-0472">Membrane</keyword>
<dbReference type="GO" id="GO:0005886">
    <property type="term" value="C:plasma membrane"/>
    <property type="evidence" value="ECO:0007669"/>
    <property type="project" value="TreeGrafter"/>
</dbReference>
<dbReference type="InterPro" id="IPR018303">
    <property type="entry name" value="ATPase_P-typ_P_site"/>
</dbReference>
<dbReference type="PANTHER" id="PTHR24092:SF180">
    <property type="entry name" value="PHOSPHOLIPID-TRANSPORTING ATPASE DNF1-RELATED"/>
    <property type="match status" value="1"/>
</dbReference>
<keyword evidence="5 18" id="KW-0812">Transmembrane</keyword>
<feature type="binding site" evidence="17">
    <location>
        <position position="562"/>
    </location>
    <ligand>
        <name>Mg(2+)</name>
        <dbReference type="ChEBI" id="CHEBI:18420"/>
    </ligand>
</feature>
<dbReference type="SUPFAM" id="SSF81665">
    <property type="entry name" value="Calcium ATPase, transmembrane domain M"/>
    <property type="match status" value="1"/>
</dbReference>
<evidence type="ECO:0000256" key="4">
    <source>
        <dbReference type="ARBA" id="ARBA00022553"/>
    </source>
</evidence>
<evidence type="ECO:0000256" key="2">
    <source>
        <dbReference type="ARBA" id="ARBA00008109"/>
    </source>
</evidence>
<evidence type="ECO:0000256" key="11">
    <source>
        <dbReference type="ARBA" id="ARBA00022989"/>
    </source>
</evidence>
<feature type="binding site" evidence="16">
    <location>
        <position position="563"/>
    </location>
    <ligand>
        <name>ATP</name>
        <dbReference type="ChEBI" id="CHEBI:30616"/>
    </ligand>
</feature>
<dbReference type="InterPro" id="IPR008250">
    <property type="entry name" value="ATPase_P-typ_transduc_dom_A_sf"/>
</dbReference>
<dbReference type="Gene3D" id="3.40.50.1000">
    <property type="entry name" value="HAD superfamily/HAD-like"/>
    <property type="match status" value="1"/>
</dbReference>
<comment type="cofactor">
    <cofactor evidence="17">
        <name>Mg(2+)</name>
        <dbReference type="ChEBI" id="CHEBI:18420"/>
    </cofactor>
</comment>
<dbReference type="GO" id="GO:0005524">
    <property type="term" value="F:ATP binding"/>
    <property type="evidence" value="ECO:0007669"/>
    <property type="project" value="UniProtKB-UniRule"/>
</dbReference>
<dbReference type="SUPFAM" id="SSF81653">
    <property type="entry name" value="Calcium ATPase, transduction domain A"/>
    <property type="match status" value="1"/>
</dbReference>
<dbReference type="InterPro" id="IPR036412">
    <property type="entry name" value="HAD-like_sf"/>
</dbReference>
<feature type="binding site" evidence="17">
    <location>
        <position position="999"/>
    </location>
    <ligand>
        <name>Mg(2+)</name>
        <dbReference type="ChEBI" id="CHEBI:18420"/>
    </ligand>
</feature>
<evidence type="ECO:0000256" key="19">
    <source>
        <dbReference type="SAM" id="MobiDB-lite"/>
    </source>
</evidence>
<dbReference type="Pfam" id="PF16212">
    <property type="entry name" value="PhoLip_ATPase_C"/>
    <property type="match status" value="1"/>
</dbReference>
<dbReference type="GO" id="GO:0045332">
    <property type="term" value="P:phospholipid translocation"/>
    <property type="evidence" value="ECO:0007669"/>
    <property type="project" value="TreeGrafter"/>
</dbReference>
<dbReference type="Proteomes" id="UP000799772">
    <property type="component" value="Unassembled WGS sequence"/>
</dbReference>
<evidence type="ECO:0000313" key="22">
    <source>
        <dbReference type="EMBL" id="KAF2102775.1"/>
    </source>
</evidence>
<evidence type="ECO:0000256" key="14">
    <source>
        <dbReference type="ARBA" id="ARBA00049128"/>
    </source>
</evidence>
<dbReference type="PANTHER" id="PTHR24092">
    <property type="entry name" value="PROBABLE PHOSPHOLIPID-TRANSPORTING ATPASE"/>
    <property type="match status" value="1"/>
</dbReference>
<dbReference type="InterPro" id="IPR032630">
    <property type="entry name" value="P_typ_ATPase_c"/>
</dbReference>
<feature type="binding site" evidence="16">
    <location>
        <position position="867"/>
    </location>
    <ligand>
        <name>ATP</name>
        <dbReference type="ChEBI" id="CHEBI:30616"/>
    </ligand>
</feature>
<evidence type="ECO:0000313" key="23">
    <source>
        <dbReference type="Proteomes" id="UP000799772"/>
    </source>
</evidence>
<dbReference type="GO" id="GO:0016887">
    <property type="term" value="F:ATP hydrolysis activity"/>
    <property type="evidence" value="ECO:0007669"/>
    <property type="project" value="InterPro"/>
</dbReference>
<feature type="transmembrane region" description="Helical" evidence="18">
    <location>
        <begin position="1240"/>
        <end position="1260"/>
    </location>
</feature>
<feature type="domain" description="P-type ATPase C-terminal" evidence="21">
    <location>
        <begin position="1021"/>
        <end position="1269"/>
    </location>
</feature>
<dbReference type="InterPro" id="IPR006539">
    <property type="entry name" value="P-type_ATPase_IV"/>
</dbReference>
<feature type="binding site" evidence="16">
    <location>
        <position position="998"/>
    </location>
    <ligand>
        <name>ATP</name>
        <dbReference type="ChEBI" id="CHEBI:30616"/>
    </ligand>
</feature>
<evidence type="ECO:0000256" key="16">
    <source>
        <dbReference type="PIRSR" id="PIRSR606539-2"/>
    </source>
</evidence>
<dbReference type="Gene3D" id="3.40.1110.10">
    <property type="entry name" value="Calcium-transporting ATPase, cytoplasmic domain N"/>
    <property type="match status" value="1"/>
</dbReference>
<keyword evidence="10 18" id="KW-1278">Translocase</keyword>
<organism evidence="22 23">
    <name type="scientific">Rhizodiscina lignyota</name>
    <dbReference type="NCBI Taxonomy" id="1504668"/>
    <lineage>
        <taxon>Eukaryota</taxon>
        <taxon>Fungi</taxon>
        <taxon>Dikarya</taxon>
        <taxon>Ascomycota</taxon>
        <taxon>Pezizomycotina</taxon>
        <taxon>Dothideomycetes</taxon>
        <taxon>Pleosporomycetidae</taxon>
        <taxon>Aulographales</taxon>
        <taxon>Rhizodiscinaceae</taxon>
        <taxon>Rhizodiscina</taxon>
    </lineage>
</organism>
<dbReference type="GO" id="GO:0140326">
    <property type="term" value="F:ATPase-coupled intramembrane lipid transporter activity"/>
    <property type="evidence" value="ECO:0007669"/>
    <property type="project" value="UniProtKB-EC"/>
</dbReference>
<keyword evidence="8 16" id="KW-0067">ATP-binding</keyword>
<evidence type="ECO:0000256" key="9">
    <source>
        <dbReference type="ARBA" id="ARBA00022842"/>
    </source>
</evidence>
<evidence type="ECO:0000256" key="12">
    <source>
        <dbReference type="ARBA" id="ARBA00023136"/>
    </source>
</evidence>
<evidence type="ECO:0000256" key="3">
    <source>
        <dbReference type="ARBA" id="ARBA00022448"/>
    </source>
</evidence>
<feature type="binding site" evidence="16">
    <location>
        <position position="787"/>
    </location>
    <ligand>
        <name>ATP</name>
        <dbReference type="ChEBI" id="CHEBI:30616"/>
    </ligand>
</feature>
<feature type="transmembrane region" description="Helical" evidence="18">
    <location>
        <begin position="448"/>
        <end position="470"/>
    </location>
</feature>
<evidence type="ECO:0000256" key="17">
    <source>
        <dbReference type="PIRSR" id="PIRSR606539-3"/>
    </source>
</evidence>
<keyword evidence="3" id="KW-0813">Transport</keyword>
<keyword evidence="9 17" id="KW-0460">Magnesium</keyword>
<dbReference type="SFLD" id="SFLDG00002">
    <property type="entry name" value="C1.7:_P-type_atpase_like"/>
    <property type="match status" value="1"/>
</dbReference>
<dbReference type="NCBIfam" id="TIGR01494">
    <property type="entry name" value="ATPase_P-type"/>
    <property type="match status" value="1"/>
</dbReference>
<feature type="region of interest" description="Disordered" evidence="19">
    <location>
        <begin position="263"/>
        <end position="283"/>
    </location>
</feature>
<dbReference type="FunFam" id="3.40.50.1000:FF:000130">
    <property type="entry name" value="Phospholipid-transporting ATPase"/>
    <property type="match status" value="1"/>
</dbReference>
<reference evidence="22" key="1">
    <citation type="journal article" date="2020" name="Stud. Mycol.">
        <title>101 Dothideomycetes genomes: a test case for predicting lifestyles and emergence of pathogens.</title>
        <authorList>
            <person name="Haridas S."/>
            <person name="Albert R."/>
            <person name="Binder M."/>
            <person name="Bloem J."/>
            <person name="Labutti K."/>
            <person name="Salamov A."/>
            <person name="Andreopoulos B."/>
            <person name="Baker S."/>
            <person name="Barry K."/>
            <person name="Bills G."/>
            <person name="Bluhm B."/>
            <person name="Cannon C."/>
            <person name="Castanera R."/>
            <person name="Culley D."/>
            <person name="Daum C."/>
            <person name="Ezra D."/>
            <person name="Gonzalez J."/>
            <person name="Henrissat B."/>
            <person name="Kuo A."/>
            <person name="Liang C."/>
            <person name="Lipzen A."/>
            <person name="Lutzoni F."/>
            <person name="Magnuson J."/>
            <person name="Mondo S."/>
            <person name="Nolan M."/>
            <person name="Ohm R."/>
            <person name="Pangilinan J."/>
            <person name="Park H.-J."/>
            <person name="Ramirez L."/>
            <person name="Alfaro M."/>
            <person name="Sun H."/>
            <person name="Tritt A."/>
            <person name="Yoshinaga Y."/>
            <person name="Zwiers L.-H."/>
            <person name="Turgeon B."/>
            <person name="Goodwin S."/>
            <person name="Spatafora J."/>
            <person name="Crous P."/>
            <person name="Grigoriev I."/>
        </authorList>
    </citation>
    <scope>NUCLEOTIDE SEQUENCE</scope>
    <source>
        <strain evidence="22">CBS 133067</strain>
    </source>
</reference>
<dbReference type="OrthoDB" id="377733at2759"/>
<feature type="transmembrane region" description="Helical" evidence="18">
    <location>
        <begin position="95"/>
        <end position="112"/>
    </location>
</feature>
<evidence type="ECO:0000256" key="7">
    <source>
        <dbReference type="ARBA" id="ARBA00022741"/>
    </source>
</evidence>
<evidence type="ECO:0000259" key="21">
    <source>
        <dbReference type="Pfam" id="PF16212"/>
    </source>
</evidence>
<dbReference type="InterPro" id="IPR001757">
    <property type="entry name" value="P_typ_ATPase"/>
</dbReference>
<protein>
    <recommendedName>
        <fullName evidence="18">Phospholipid-transporting ATPase</fullName>
        <ecNumber evidence="18">7.6.2.1</ecNumber>
    </recommendedName>
</protein>
<feature type="binding site" evidence="16">
    <location>
        <position position="562"/>
    </location>
    <ligand>
        <name>ATP</name>
        <dbReference type="ChEBI" id="CHEBI:30616"/>
    </ligand>
</feature>
<keyword evidence="6 17" id="KW-0479">Metal-binding</keyword>
<evidence type="ECO:0000256" key="13">
    <source>
        <dbReference type="ARBA" id="ARBA00034036"/>
    </source>
</evidence>
<dbReference type="Pfam" id="PF16209">
    <property type="entry name" value="PhoLip_ATPase_N"/>
    <property type="match status" value="1"/>
</dbReference>
<proteinExistence type="inferred from homology"/>
<feature type="transmembrane region" description="Helical" evidence="18">
    <location>
        <begin position="1200"/>
        <end position="1220"/>
    </location>
</feature>
<dbReference type="GO" id="GO:0000287">
    <property type="term" value="F:magnesium ion binding"/>
    <property type="evidence" value="ECO:0007669"/>
    <property type="project" value="UniProtKB-UniRule"/>
</dbReference>
<dbReference type="SFLD" id="SFLDF00027">
    <property type="entry name" value="p-type_atpase"/>
    <property type="match status" value="1"/>
</dbReference>
<feature type="active site" description="4-aspartylphosphate intermediate" evidence="15">
    <location>
        <position position="562"/>
    </location>
</feature>
<feature type="transmembrane region" description="Helical" evidence="18">
    <location>
        <begin position="1084"/>
        <end position="1105"/>
    </location>
</feature>
<dbReference type="FunFam" id="3.40.1110.10:FF:000087">
    <property type="entry name" value="Phospholipid-transporting ATPase"/>
    <property type="match status" value="1"/>
</dbReference>
<dbReference type="PRINTS" id="PR00119">
    <property type="entry name" value="CATATPASE"/>
</dbReference>
<feature type="binding site" evidence="16">
    <location>
        <position position="969"/>
    </location>
    <ligand>
        <name>ATP</name>
        <dbReference type="ChEBI" id="CHEBI:30616"/>
    </ligand>
</feature>
<dbReference type="Gene3D" id="2.70.150.10">
    <property type="entry name" value="Calcium-transporting ATPase, cytoplasmic transduction domain A"/>
    <property type="match status" value="1"/>
</dbReference>
<dbReference type="Pfam" id="PF13246">
    <property type="entry name" value="Cation_ATPase"/>
    <property type="match status" value="1"/>
</dbReference>
<feature type="transmembrane region" description="Helical" evidence="18">
    <location>
        <begin position="1056"/>
        <end position="1072"/>
    </location>
</feature>
<keyword evidence="23" id="KW-1185">Reference proteome</keyword>
<evidence type="ECO:0000256" key="6">
    <source>
        <dbReference type="ARBA" id="ARBA00022723"/>
    </source>
</evidence>
<dbReference type="SUPFAM" id="SSF56784">
    <property type="entry name" value="HAD-like"/>
    <property type="match status" value="1"/>
</dbReference>
<evidence type="ECO:0000256" key="1">
    <source>
        <dbReference type="ARBA" id="ARBA00004127"/>
    </source>
</evidence>
<feature type="binding site" evidence="16">
    <location>
        <position position="999"/>
    </location>
    <ligand>
        <name>ATP</name>
        <dbReference type="ChEBI" id="CHEBI:30616"/>
    </ligand>
</feature>
<keyword evidence="4" id="KW-0597">Phosphoprotein</keyword>
<comment type="similarity">
    <text evidence="2 18">Belongs to the cation transport ATPase (P-type) (TC 3.A.3) family. Type IV subfamily.</text>
</comment>
<feature type="binding site" evidence="16">
    <location>
        <position position="564"/>
    </location>
    <ligand>
        <name>ATP</name>
        <dbReference type="ChEBI" id="CHEBI:30616"/>
    </ligand>
</feature>
<sequence>MPSNISQKPWTEWTLEETLIFIFGRFRLSKRRKGSAEDEPAQTERKIYFNINPPDESKDQNGVPKMSYPSNKIRTAKYTALTFIPEDLYLQFHNIANMYFLFVVILNFFAIFGANNPALNAVPLIVILVVTAFKDGLEDWRRTVLDNELNNSLVHRLVDWENVNASMDHVSTWRRIKKACTHGILSFYHSIRSFRKGPSKSDPRDEPDRRPSVVSQRSSYSHHERSVGESPIELTSVNSRAANTPFHDQNSTSQMDSSLATEHYEPKFDPSGSMLNPDKGSSGRARFKNDFWKNIKVGDFVRIYNGDQTPADIVVLSSSEPDGAYYVETKNLDGETNLKARQALKCGHGIRHAQDCEKACFVIESEPPNQTLFTYSGAIRWGQQNGASGEHVEAISINNLLLRGTTLRNTRWILGVVTFTGQETKIMLNSGITPSKRPNLARNLNRNALYNFVILIIMCIIAGFINGFAWNVKHGSLVWFDYGSYAGSASLEGFVAFWVAIILFQNLIPIALYISLDIMRTFQALFIHYDEYMYYEPLDMACVPKRYNVSDDIGQIEYIFSDKTGTLTQNIMEFRKCTVNGVAYGDSNEQDDSEDTDQSVGIASEKARAQTLQILRDAYDNPYLKSDNFTFVSPDFAGDLGGASGSTQQHAVENFLMVLALCNTVLPESTPGDPPEIIYKAESPDDAALVAAARDYGTILSHRKGSDISLNIKGNQNDYTILNVLAFTSARKRMSIIVKMPDGTIRLLTKGADSVIYPRLSRDHEGQDDLKIVTSNHLEMFANEGLRTLCVAERVLDPEEYRVWHASYTLATQALADRDAKVEEVSSALEQQLSLIGGTAIEDRLQNGVPKTISLLADAGIKLWVLTGDRVETAINIGYSCNLLHEGLDLLVFSDPQTAAAKIKSGLDAFKLEGSEEELLAAQKDHRPPPPTHALVIDGESLAAILEDEELERKFLLLCKQCKAVLCCRVSPAQKAAVVLMVKSGLHVMALAIGDGANDVAMIQAADIGVGIAGEEGRQAVMSSDYAIGQFEYLQRLVLVHGRWAYRRIGEATANFFYKNLVWTFTLFWYSIYNNFDGSYLFDYTYIVLVNVAFTSLPVIFMGIFDQDVSDEVSLAVPQLFYRGIERKEWSETKFALYMSDGFYQSIICFFMPYMAWRSDFQHPNGRDIDDRPRLGILVGTAAVIASNSYVLLNSYRWDWLTILINAISSLLIFFWTGVYSQSEPGFLFYQSAVEVYSALAFWAALLVTVTIALLPRLVIKAIQKVIFPRDVDIIREQAIMGKFKNAGKSSKE</sequence>
<dbReference type="InterPro" id="IPR023298">
    <property type="entry name" value="ATPase_P-typ_TM_dom_sf"/>
</dbReference>
<dbReference type="NCBIfam" id="TIGR01652">
    <property type="entry name" value="ATPase-Plipid"/>
    <property type="match status" value="1"/>
</dbReference>
<dbReference type="InterPro" id="IPR023299">
    <property type="entry name" value="ATPase_P-typ_cyto_dom_N"/>
</dbReference>
<feature type="domain" description="P-type ATPase N-terminal" evidence="20">
    <location>
        <begin position="52"/>
        <end position="117"/>
    </location>
</feature>
<feature type="binding site" evidence="16">
    <location>
        <position position="727"/>
    </location>
    <ligand>
        <name>ATP</name>
        <dbReference type="ChEBI" id="CHEBI:30616"/>
    </ligand>
</feature>
<feature type="binding site" evidence="16">
    <location>
        <position position="975"/>
    </location>
    <ligand>
        <name>ATP</name>
        <dbReference type="ChEBI" id="CHEBI:30616"/>
    </ligand>
</feature>
<evidence type="ECO:0000259" key="20">
    <source>
        <dbReference type="Pfam" id="PF16209"/>
    </source>
</evidence>